<dbReference type="RefSeq" id="WP_251917143.1">
    <property type="nucleotide sequence ID" value="NZ_JAMRXG010000017.1"/>
</dbReference>
<sequence>MISLWWSFTLTAIGVTGLFLVYRHPTSLLGPGIGLAVQLLWIAYAIHSRQWWFLASAAAYGSANVYGIHTRRRRTPTATGGTFTVWAGGRQSPPLPHTATRSEVDAAVAALLHPTDHPTDSTRGVAGIPGPLHLEQLRGLVARTWDWPATSTIEFTTGPGHSLMVHRQK</sequence>
<feature type="transmembrane region" description="Helical" evidence="1">
    <location>
        <begin position="6"/>
        <end position="22"/>
    </location>
</feature>
<evidence type="ECO:0000313" key="3">
    <source>
        <dbReference type="Proteomes" id="UP001139157"/>
    </source>
</evidence>
<gene>
    <name evidence="2" type="ORF">NDR86_30045</name>
</gene>
<accession>A0A9X2EB88</accession>
<keyword evidence="3" id="KW-1185">Reference proteome</keyword>
<name>A0A9X2EB88_9NOCA</name>
<reference evidence="2" key="1">
    <citation type="submission" date="2022-06" db="EMBL/GenBank/DDBJ databases">
        <title>Novel species in genus nocardia.</title>
        <authorList>
            <person name="Li F."/>
        </authorList>
    </citation>
    <scope>NUCLEOTIDE SEQUENCE</scope>
    <source>
        <strain evidence="2">CDC141</strain>
    </source>
</reference>
<proteinExistence type="predicted"/>
<dbReference type="EMBL" id="JAMRXG010000017">
    <property type="protein sequence ID" value="MCM6777734.1"/>
    <property type="molecule type" value="Genomic_DNA"/>
</dbReference>
<evidence type="ECO:0000256" key="1">
    <source>
        <dbReference type="SAM" id="Phobius"/>
    </source>
</evidence>
<feature type="transmembrane region" description="Helical" evidence="1">
    <location>
        <begin position="29"/>
        <end position="46"/>
    </location>
</feature>
<keyword evidence="1" id="KW-0472">Membrane</keyword>
<feature type="transmembrane region" description="Helical" evidence="1">
    <location>
        <begin position="52"/>
        <end position="69"/>
    </location>
</feature>
<evidence type="ECO:0000313" key="2">
    <source>
        <dbReference type="EMBL" id="MCM6777734.1"/>
    </source>
</evidence>
<organism evidence="2 3">
    <name type="scientific">Nocardia pulmonis</name>
    <dbReference type="NCBI Taxonomy" id="2951408"/>
    <lineage>
        <taxon>Bacteria</taxon>
        <taxon>Bacillati</taxon>
        <taxon>Actinomycetota</taxon>
        <taxon>Actinomycetes</taxon>
        <taxon>Mycobacteriales</taxon>
        <taxon>Nocardiaceae</taxon>
        <taxon>Nocardia</taxon>
    </lineage>
</organism>
<protein>
    <submittedName>
        <fullName evidence="2">Uncharacterized protein</fullName>
    </submittedName>
</protein>
<keyword evidence="1" id="KW-0812">Transmembrane</keyword>
<comment type="caution">
    <text evidence="2">The sequence shown here is derived from an EMBL/GenBank/DDBJ whole genome shotgun (WGS) entry which is preliminary data.</text>
</comment>
<keyword evidence="1" id="KW-1133">Transmembrane helix</keyword>
<dbReference type="Proteomes" id="UP001139157">
    <property type="component" value="Unassembled WGS sequence"/>
</dbReference>
<dbReference type="AlphaFoldDB" id="A0A9X2EB88"/>